<dbReference type="Proteomes" id="UP000266723">
    <property type="component" value="Unassembled WGS sequence"/>
</dbReference>
<feature type="compositionally biased region" description="Basic and acidic residues" evidence="1">
    <location>
        <begin position="44"/>
        <end position="95"/>
    </location>
</feature>
<evidence type="ECO:0000313" key="3">
    <source>
        <dbReference type="Proteomes" id="UP000266723"/>
    </source>
</evidence>
<feature type="region of interest" description="Disordered" evidence="1">
    <location>
        <begin position="1"/>
        <end position="173"/>
    </location>
</feature>
<feature type="compositionally biased region" description="Polar residues" evidence="1">
    <location>
        <begin position="160"/>
        <end position="173"/>
    </location>
</feature>
<evidence type="ECO:0000313" key="2">
    <source>
        <dbReference type="EMBL" id="KAF3593366.1"/>
    </source>
</evidence>
<comment type="caution">
    <text evidence="2">The sequence shown here is derived from an EMBL/GenBank/DDBJ whole genome shotgun (WGS) entry which is preliminary data.</text>
</comment>
<keyword evidence="3" id="KW-1185">Reference proteome</keyword>
<dbReference type="EMBL" id="QGKV02000299">
    <property type="protein sequence ID" value="KAF3593366.1"/>
    <property type="molecule type" value="Genomic_DNA"/>
</dbReference>
<feature type="compositionally biased region" description="Basic and acidic residues" evidence="1">
    <location>
        <begin position="8"/>
        <end position="21"/>
    </location>
</feature>
<accession>A0ABQ7E9I2</accession>
<evidence type="ECO:0000256" key="1">
    <source>
        <dbReference type="SAM" id="MobiDB-lite"/>
    </source>
</evidence>
<sequence length="173" mass="20281">MPQLSAAERIEKSSGLEEDKNPAIYNKFEAQKMEKNSKRSLPRSYKERRSGEDTHRDTRDSVWKRIDPRYDPRVDPRPSTRYDHRHENTSSERQRAPPIRDSYNKRRYEESFHSRKQREASRSERDKGKGRDASPKRTVARDLDKETVRNPPAAAAAAIPQQSMSRDQQPSFV</sequence>
<proteinExistence type="predicted"/>
<feature type="compositionally biased region" description="Basic and acidic residues" evidence="1">
    <location>
        <begin position="102"/>
        <end position="148"/>
    </location>
</feature>
<organism evidence="2 3">
    <name type="scientific">Brassica cretica</name>
    <name type="common">Mustard</name>
    <dbReference type="NCBI Taxonomy" id="69181"/>
    <lineage>
        <taxon>Eukaryota</taxon>
        <taxon>Viridiplantae</taxon>
        <taxon>Streptophyta</taxon>
        <taxon>Embryophyta</taxon>
        <taxon>Tracheophyta</taxon>
        <taxon>Spermatophyta</taxon>
        <taxon>Magnoliopsida</taxon>
        <taxon>eudicotyledons</taxon>
        <taxon>Gunneridae</taxon>
        <taxon>Pentapetalae</taxon>
        <taxon>rosids</taxon>
        <taxon>malvids</taxon>
        <taxon>Brassicales</taxon>
        <taxon>Brassicaceae</taxon>
        <taxon>Brassiceae</taxon>
        <taxon>Brassica</taxon>
    </lineage>
</organism>
<reference evidence="2 3" key="1">
    <citation type="journal article" date="2020" name="BMC Genomics">
        <title>Intraspecific diversification of the crop wild relative Brassica cretica Lam. using demographic model selection.</title>
        <authorList>
            <person name="Kioukis A."/>
            <person name="Michalopoulou V.A."/>
            <person name="Briers L."/>
            <person name="Pirintsos S."/>
            <person name="Studholme D.J."/>
            <person name="Pavlidis P."/>
            <person name="Sarris P.F."/>
        </authorList>
    </citation>
    <scope>NUCLEOTIDE SEQUENCE [LARGE SCALE GENOMIC DNA]</scope>
    <source>
        <strain evidence="3">cv. PFS-1207/04</strain>
    </source>
</reference>
<protein>
    <submittedName>
        <fullName evidence="2">Uncharacterized protein</fullName>
    </submittedName>
</protein>
<gene>
    <name evidence="2" type="ORF">DY000_02020588</name>
</gene>
<name>A0ABQ7E9I2_BRACR</name>